<dbReference type="InterPro" id="IPR000182">
    <property type="entry name" value="GNAT_dom"/>
</dbReference>
<gene>
    <name evidence="4" type="ORF">PRCB_17410</name>
</gene>
<dbReference type="EMBL" id="PIQI01000024">
    <property type="protein sequence ID" value="PJZ04415.1"/>
    <property type="molecule type" value="Genomic_DNA"/>
</dbReference>
<proteinExistence type="predicted"/>
<keyword evidence="5" id="KW-1185">Reference proteome</keyword>
<evidence type="ECO:0000256" key="2">
    <source>
        <dbReference type="ARBA" id="ARBA00023315"/>
    </source>
</evidence>
<protein>
    <submittedName>
        <fullName evidence="4">GNAT family N-acetyltransferase</fullName>
    </submittedName>
</protein>
<name>A0A2M9WA65_9GAMM</name>
<dbReference type="AlphaFoldDB" id="A0A2M9WA65"/>
<dbReference type="PROSITE" id="PS51186">
    <property type="entry name" value="GNAT"/>
    <property type="match status" value="1"/>
</dbReference>
<keyword evidence="2" id="KW-0012">Acyltransferase</keyword>
<dbReference type="CDD" id="cd04301">
    <property type="entry name" value="NAT_SF"/>
    <property type="match status" value="1"/>
</dbReference>
<dbReference type="Pfam" id="PF13673">
    <property type="entry name" value="Acetyltransf_10"/>
    <property type="match status" value="1"/>
</dbReference>
<dbReference type="Gene3D" id="3.40.630.30">
    <property type="match status" value="1"/>
</dbReference>
<dbReference type="OrthoDB" id="9789605at2"/>
<organism evidence="4 5">
    <name type="scientific">Pantoea rodasii</name>
    <dbReference type="NCBI Taxonomy" id="1076549"/>
    <lineage>
        <taxon>Bacteria</taxon>
        <taxon>Pseudomonadati</taxon>
        <taxon>Pseudomonadota</taxon>
        <taxon>Gammaproteobacteria</taxon>
        <taxon>Enterobacterales</taxon>
        <taxon>Erwiniaceae</taxon>
        <taxon>Pantoea</taxon>
    </lineage>
</organism>
<evidence type="ECO:0000313" key="5">
    <source>
        <dbReference type="Proteomes" id="UP000232062"/>
    </source>
</evidence>
<keyword evidence="1 4" id="KW-0808">Transferase</keyword>
<dbReference type="PANTHER" id="PTHR43800">
    <property type="entry name" value="PEPTIDYL-LYSINE N-ACETYLTRANSFERASE YJAB"/>
    <property type="match status" value="1"/>
</dbReference>
<dbReference type="GO" id="GO:0016747">
    <property type="term" value="F:acyltransferase activity, transferring groups other than amino-acyl groups"/>
    <property type="evidence" value="ECO:0007669"/>
    <property type="project" value="InterPro"/>
</dbReference>
<dbReference type="PANTHER" id="PTHR43800:SF1">
    <property type="entry name" value="PEPTIDYL-LYSINE N-ACETYLTRANSFERASE YJAB"/>
    <property type="match status" value="1"/>
</dbReference>
<dbReference type="Proteomes" id="UP000232062">
    <property type="component" value="Unassembled WGS sequence"/>
</dbReference>
<accession>A0A2M9WA65</accession>
<evidence type="ECO:0000259" key="3">
    <source>
        <dbReference type="PROSITE" id="PS51186"/>
    </source>
</evidence>
<evidence type="ECO:0000256" key="1">
    <source>
        <dbReference type="ARBA" id="ARBA00022679"/>
    </source>
</evidence>
<feature type="domain" description="N-acetyltransferase" evidence="3">
    <location>
        <begin position="2"/>
        <end position="148"/>
    </location>
</feature>
<dbReference type="InterPro" id="IPR016181">
    <property type="entry name" value="Acyl_CoA_acyltransferase"/>
</dbReference>
<dbReference type="STRING" id="1076549.HA45_10070"/>
<evidence type="ECO:0000313" key="4">
    <source>
        <dbReference type="EMBL" id="PJZ04415.1"/>
    </source>
</evidence>
<dbReference type="SUPFAM" id="SSF55729">
    <property type="entry name" value="Acyl-CoA N-acyltransferases (Nat)"/>
    <property type="match status" value="1"/>
</dbReference>
<sequence>MINIEVGTPKDYPILLKVWESSIRATHDFLQEQDIQALRPLILHTYLPSLTITLARLSGDHSIVGFAGVSDNRIEMLFVDADQRGKGIGKLLLLQATNEQSADELDVNEQNLQAITFYKKYGFEAVGRSEVDGQGMPYPLLHMKLRGT</sequence>
<reference evidence="4 5" key="1">
    <citation type="submission" date="2017-11" db="EMBL/GenBank/DDBJ databases">
        <title>The genome sequence of Pantoea rodasii DSM 26611.</title>
        <authorList>
            <person name="Gao J."/>
            <person name="Mao X."/>
            <person name="Sun J."/>
        </authorList>
    </citation>
    <scope>NUCLEOTIDE SEQUENCE [LARGE SCALE GENOMIC DNA]</scope>
    <source>
        <strain evidence="4 5">DSM 26611</strain>
    </source>
</reference>
<comment type="caution">
    <text evidence="4">The sequence shown here is derived from an EMBL/GenBank/DDBJ whole genome shotgun (WGS) entry which is preliminary data.</text>
</comment>